<dbReference type="OrthoDB" id="10427486at2759"/>
<dbReference type="Pfam" id="PF21692">
    <property type="entry name" value="Talin_R4"/>
    <property type="match status" value="1"/>
</dbReference>
<reference evidence="2 3" key="1">
    <citation type="submission" date="2015-09" db="EMBL/GenBank/DDBJ databases">
        <title>Draft genome of the parasitic nematode Teladorsagia circumcincta isolate WARC Sus (inbred).</title>
        <authorList>
            <person name="Mitreva M."/>
        </authorList>
    </citation>
    <scope>NUCLEOTIDE SEQUENCE [LARGE SCALE GENOMIC DNA]</scope>
    <source>
        <strain evidence="2 3">S</strain>
    </source>
</reference>
<dbReference type="Proteomes" id="UP000230423">
    <property type="component" value="Unassembled WGS sequence"/>
</dbReference>
<dbReference type="Gene3D" id="1.20.120.230">
    <property type="entry name" value="Alpha-catenin/vinculin-like"/>
    <property type="match status" value="1"/>
</dbReference>
<dbReference type="AlphaFoldDB" id="A0A2G9UZK0"/>
<feature type="domain" description="Talin R4" evidence="1">
    <location>
        <begin position="29"/>
        <end position="70"/>
    </location>
</feature>
<keyword evidence="3" id="KW-1185">Reference proteome</keyword>
<name>A0A2G9UZK0_TELCI</name>
<organism evidence="2 3">
    <name type="scientific">Teladorsagia circumcincta</name>
    <name type="common">Brown stomach worm</name>
    <name type="synonym">Ostertagia circumcincta</name>
    <dbReference type="NCBI Taxonomy" id="45464"/>
    <lineage>
        <taxon>Eukaryota</taxon>
        <taxon>Metazoa</taxon>
        <taxon>Ecdysozoa</taxon>
        <taxon>Nematoda</taxon>
        <taxon>Chromadorea</taxon>
        <taxon>Rhabditida</taxon>
        <taxon>Rhabditina</taxon>
        <taxon>Rhabditomorpha</taxon>
        <taxon>Strongyloidea</taxon>
        <taxon>Trichostrongylidae</taxon>
        <taxon>Teladorsagia</taxon>
    </lineage>
</organism>
<dbReference type="EMBL" id="KZ345117">
    <property type="protein sequence ID" value="PIO75668.1"/>
    <property type="molecule type" value="Genomic_DNA"/>
</dbReference>
<sequence>MALRNAAERLVTVTNETTSEQQAKHIMEKLEQAARQTAYEATQTIAAANAAKETRKRTEVTEQLLVDDTHTILRIR</sequence>
<evidence type="ECO:0000259" key="1">
    <source>
        <dbReference type="Pfam" id="PF21692"/>
    </source>
</evidence>
<gene>
    <name evidence="2" type="ORF">TELCIR_02273</name>
</gene>
<dbReference type="InterPro" id="IPR049108">
    <property type="entry name" value="Talin_R4"/>
</dbReference>
<proteinExistence type="predicted"/>
<evidence type="ECO:0000313" key="3">
    <source>
        <dbReference type="Proteomes" id="UP000230423"/>
    </source>
</evidence>
<accession>A0A2G9UZK0</accession>
<protein>
    <recommendedName>
        <fullName evidence="1">Talin R4 domain-containing protein</fullName>
    </recommendedName>
</protein>
<evidence type="ECO:0000313" key="2">
    <source>
        <dbReference type="EMBL" id="PIO75668.1"/>
    </source>
</evidence>